<protein>
    <submittedName>
        <fullName evidence="1">Uncharacterized protein</fullName>
    </submittedName>
</protein>
<reference evidence="1" key="1">
    <citation type="submission" date="2018-02" db="EMBL/GenBank/DDBJ databases">
        <title>Rhizophora mucronata_Transcriptome.</title>
        <authorList>
            <person name="Meera S.P."/>
            <person name="Sreeshan A."/>
            <person name="Augustine A."/>
        </authorList>
    </citation>
    <scope>NUCLEOTIDE SEQUENCE</scope>
    <source>
        <tissue evidence="1">Leaf</tissue>
    </source>
</reference>
<organism evidence="1">
    <name type="scientific">Rhizophora mucronata</name>
    <name type="common">Asiatic mangrove</name>
    <dbReference type="NCBI Taxonomy" id="61149"/>
    <lineage>
        <taxon>Eukaryota</taxon>
        <taxon>Viridiplantae</taxon>
        <taxon>Streptophyta</taxon>
        <taxon>Embryophyta</taxon>
        <taxon>Tracheophyta</taxon>
        <taxon>Spermatophyta</taxon>
        <taxon>Magnoliopsida</taxon>
        <taxon>eudicotyledons</taxon>
        <taxon>Gunneridae</taxon>
        <taxon>Pentapetalae</taxon>
        <taxon>rosids</taxon>
        <taxon>fabids</taxon>
        <taxon>Malpighiales</taxon>
        <taxon>Rhizophoraceae</taxon>
        <taxon>Rhizophora</taxon>
    </lineage>
</organism>
<accession>A0A2P2IHF5</accession>
<dbReference type="AlphaFoldDB" id="A0A2P2IHF5"/>
<dbReference type="EMBL" id="GGEC01000169">
    <property type="protein sequence ID" value="MBW80652.1"/>
    <property type="molecule type" value="Transcribed_RNA"/>
</dbReference>
<evidence type="ECO:0000313" key="1">
    <source>
        <dbReference type="EMBL" id="MBW80652.1"/>
    </source>
</evidence>
<name>A0A2P2IHF5_RHIMU</name>
<proteinExistence type="predicted"/>
<sequence length="21" mass="2447">MDHCLISQGFSHGLNFEIERL</sequence>